<evidence type="ECO:0008006" key="4">
    <source>
        <dbReference type="Google" id="ProtNLM"/>
    </source>
</evidence>
<dbReference type="Proteomes" id="UP000030649">
    <property type="component" value="Unassembled WGS sequence"/>
</dbReference>
<name>U1PID6_9EURY</name>
<dbReference type="AlphaFoldDB" id="U1PID6"/>
<feature type="compositionally biased region" description="Basic and acidic residues" evidence="1">
    <location>
        <begin position="44"/>
        <end position="59"/>
    </location>
</feature>
<evidence type="ECO:0000313" key="2">
    <source>
        <dbReference type="EMBL" id="ERG91921.1"/>
    </source>
</evidence>
<evidence type="ECO:0000256" key="1">
    <source>
        <dbReference type="SAM" id="MobiDB-lite"/>
    </source>
</evidence>
<dbReference type="HOGENOM" id="CLU_2949246_0_0_2"/>
<reference evidence="2 3" key="1">
    <citation type="journal article" date="2013" name="PLoS ONE">
        <title>Assembly-driven community genomics of a hypersaline microbial ecosystem.</title>
        <authorList>
            <person name="Podell S."/>
            <person name="Ugalde J.A."/>
            <person name="Narasingarao P."/>
            <person name="Banfield J.F."/>
            <person name="Heidelberg K.B."/>
            <person name="Allen E.E."/>
        </authorList>
    </citation>
    <scope>NUCLEOTIDE SEQUENCE [LARGE SCALE GENOMIC DNA]</scope>
    <source>
        <strain evidence="3">J07HQW1</strain>
    </source>
</reference>
<accession>U1PID6</accession>
<organism evidence="2 3">
    <name type="scientific">Haloquadratum walsbyi J07HQW1</name>
    <dbReference type="NCBI Taxonomy" id="1238424"/>
    <lineage>
        <taxon>Archaea</taxon>
        <taxon>Methanobacteriati</taxon>
        <taxon>Methanobacteriota</taxon>
        <taxon>Stenosarchaea group</taxon>
        <taxon>Halobacteria</taxon>
        <taxon>Halobacteriales</taxon>
        <taxon>Haloferacaceae</taxon>
        <taxon>Haloquadratum</taxon>
    </lineage>
</organism>
<gene>
    <name evidence="2" type="ORF">J07HQW1_01955</name>
</gene>
<feature type="region of interest" description="Disordered" evidence="1">
    <location>
        <begin position="36"/>
        <end position="59"/>
    </location>
</feature>
<evidence type="ECO:0000313" key="3">
    <source>
        <dbReference type="Proteomes" id="UP000030649"/>
    </source>
</evidence>
<protein>
    <recommendedName>
        <fullName evidence="4">CopG family transcriptional regulator</fullName>
    </recommendedName>
</protein>
<proteinExistence type="predicted"/>
<dbReference type="EMBL" id="KE356560">
    <property type="protein sequence ID" value="ERG91921.1"/>
    <property type="molecule type" value="Genomic_DNA"/>
</dbReference>
<sequence length="59" mass="6863">MEKETASIKISSKTKQRIQEMADERNDTVDDMTEYLVQKGSSRTKSESESESRVKDTYR</sequence>